<feature type="compositionally biased region" description="Pro residues" evidence="1">
    <location>
        <begin position="777"/>
        <end position="795"/>
    </location>
</feature>
<name>A0A6A5UCC1_9PLEO</name>
<feature type="region of interest" description="Disordered" evidence="1">
    <location>
        <begin position="39"/>
        <end position="268"/>
    </location>
</feature>
<feature type="compositionally biased region" description="Basic and acidic residues" evidence="1">
    <location>
        <begin position="444"/>
        <end position="453"/>
    </location>
</feature>
<feature type="compositionally biased region" description="Polar residues" evidence="1">
    <location>
        <begin position="562"/>
        <end position="578"/>
    </location>
</feature>
<feature type="compositionally biased region" description="Low complexity" evidence="1">
    <location>
        <begin position="1"/>
        <end position="10"/>
    </location>
</feature>
<gene>
    <name evidence="2" type="ORF">CC80DRAFT_487859</name>
</gene>
<feature type="region of interest" description="Disordered" evidence="1">
    <location>
        <begin position="1"/>
        <end position="25"/>
    </location>
</feature>
<feature type="region of interest" description="Disordered" evidence="1">
    <location>
        <begin position="283"/>
        <end position="304"/>
    </location>
</feature>
<dbReference type="Proteomes" id="UP000800035">
    <property type="component" value="Unassembled WGS sequence"/>
</dbReference>
<evidence type="ECO:0000256" key="1">
    <source>
        <dbReference type="SAM" id="MobiDB-lite"/>
    </source>
</evidence>
<evidence type="ECO:0000313" key="3">
    <source>
        <dbReference type="Proteomes" id="UP000800035"/>
    </source>
</evidence>
<accession>A0A6A5UCC1</accession>
<feature type="compositionally biased region" description="Basic and acidic residues" evidence="1">
    <location>
        <begin position="178"/>
        <end position="204"/>
    </location>
</feature>
<keyword evidence="3" id="KW-1185">Reference proteome</keyword>
<feature type="compositionally biased region" description="Polar residues" evidence="1">
    <location>
        <begin position="470"/>
        <end position="483"/>
    </location>
</feature>
<sequence length="837" mass="89826">MDWSDPWAADNDPDDNDERLPTKPTVTSVAASVTLGLGNVWDSPWGSNEDDGFGGWTSDVGKDASWGDVPNEKDAESHVRKTEDALPESNTWDRIEEDIGEHKESETSDSATTIQPDEVPASVAIEPTDSLHPDDDLSTRASTSPSDISRNETATESPRTSFEEERAAGKTAAAEPESTVHLEEALRNTEIEEAELEAKPKSNELEEADDFGDVGEGAVQDTTTDHAKVDPLEQSTPLSGSSAVEKANADESDAEAPSVPPLPTNVRPYTLDSELMSQLFPSTKDAVEPGEAPDDPIYSSSETRKAWYRLTRKETLREYNSGLDYDTYIRVTWKTSHIRSEVNKVVSRWATEDRMAGRGPGARASFYWDTSAPKDQKTQFHPRRKSTVSVSNPIGQTTQLITSELPAAFNWSSAATEAGPWKDENARRSISSPITPKHSVVAKLQREGGKRSSVDLTPRPLDPTSHKRNSSSVSSLKETAPTRSISLILPPPPKPSMNGEVNPWTGLDALDTNTPSKPEPATFKSEPTAEEDDDEDWGEMVESPAVSSTQTPLADFSEPPTRDNTLSTPATTPKSIKSSPVPAHVVSSGSKHASPIVRLKGAVSPTSALFKPNAFVPAGTEEGPIGPGILKPRNVSASSTPEKIRTPPRPVAQLDEVLGDGVAGSGSPKMKSRAEPEDGDTDDNFSALESSTPEPLSEPPKSHTPSPAPAPVSPPRPTQDPPPSWADTADFSFFESSLPTTSPPSASASASELAPAPEPAVQQPDPSDPWSIFETPAPAPAPPLDPFTRPPPRPLSPAAKQPLTGATNAAQRRKMEEDEVVRTIVGGLPDLGYMLRR</sequence>
<evidence type="ECO:0000313" key="2">
    <source>
        <dbReference type="EMBL" id="KAF1962388.1"/>
    </source>
</evidence>
<dbReference type="AlphaFoldDB" id="A0A6A5UCC1"/>
<feature type="compositionally biased region" description="Acidic residues" evidence="1">
    <location>
        <begin position="528"/>
        <end position="539"/>
    </location>
</feature>
<feature type="compositionally biased region" description="Basic and acidic residues" evidence="1">
    <location>
        <begin position="129"/>
        <end position="138"/>
    </location>
</feature>
<protein>
    <submittedName>
        <fullName evidence="2">Uncharacterized protein</fullName>
    </submittedName>
</protein>
<feature type="region of interest" description="Disordered" evidence="1">
    <location>
        <begin position="614"/>
        <end position="817"/>
    </location>
</feature>
<dbReference type="EMBL" id="ML976979">
    <property type="protein sequence ID" value="KAF1962388.1"/>
    <property type="molecule type" value="Genomic_DNA"/>
</dbReference>
<feature type="compositionally biased region" description="Polar residues" evidence="1">
    <location>
        <begin position="233"/>
        <end position="242"/>
    </location>
</feature>
<feature type="compositionally biased region" description="Pro residues" evidence="1">
    <location>
        <begin position="706"/>
        <end position="724"/>
    </location>
</feature>
<dbReference type="OrthoDB" id="3941134at2759"/>
<reference evidence="2" key="1">
    <citation type="journal article" date="2020" name="Stud. Mycol.">
        <title>101 Dothideomycetes genomes: a test case for predicting lifestyles and emergence of pathogens.</title>
        <authorList>
            <person name="Haridas S."/>
            <person name="Albert R."/>
            <person name="Binder M."/>
            <person name="Bloem J."/>
            <person name="Labutti K."/>
            <person name="Salamov A."/>
            <person name="Andreopoulos B."/>
            <person name="Baker S."/>
            <person name="Barry K."/>
            <person name="Bills G."/>
            <person name="Bluhm B."/>
            <person name="Cannon C."/>
            <person name="Castanera R."/>
            <person name="Culley D."/>
            <person name="Daum C."/>
            <person name="Ezra D."/>
            <person name="Gonzalez J."/>
            <person name="Henrissat B."/>
            <person name="Kuo A."/>
            <person name="Liang C."/>
            <person name="Lipzen A."/>
            <person name="Lutzoni F."/>
            <person name="Magnuson J."/>
            <person name="Mondo S."/>
            <person name="Nolan M."/>
            <person name="Ohm R."/>
            <person name="Pangilinan J."/>
            <person name="Park H.-J."/>
            <person name="Ramirez L."/>
            <person name="Alfaro M."/>
            <person name="Sun H."/>
            <person name="Tritt A."/>
            <person name="Yoshinaga Y."/>
            <person name="Zwiers L.-H."/>
            <person name="Turgeon B."/>
            <person name="Goodwin S."/>
            <person name="Spatafora J."/>
            <person name="Crous P."/>
            <person name="Grigoriev I."/>
        </authorList>
    </citation>
    <scope>NUCLEOTIDE SEQUENCE</scope>
    <source>
        <strain evidence="2">CBS 675.92</strain>
    </source>
</reference>
<organism evidence="2 3">
    <name type="scientific">Byssothecium circinans</name>
    <dbReference type="NCBI Taxonomy" id="147558"/>
    <lineage>
        <taxon>Eukaryota</taxon>
        <taxon>Fungi</taxon>
        <taxon>Dikarya</taxon>
        <taxon>Ascomycota</taxon>
        <taxon>Pezizomycotina</taxon>
        <taxon>Dothideomycetes</taxon>
        <taxon>Pleosporomycetidae</taxon>
        <taxon>Pleosporales</taxon>
        <taxon>Massarineae</taxon>
        <taxon>Massarinaceae</taxon>
        <taxon>Byssothecium</taxon>
    </lineage>
</organism>
<proteinExistence type="predicted"/>
<feature type="compositionally biased region" description="Basic and acidic residues" evidence="1">
    <location>
        <begin position="70"/>
        <end position="84"/>
    </location>
</feature>
<feature type="region of interest" description="Disordered" evidence="1">
    <location>
        <begin position="416"/>
        <end position="595"/>
    </location>
</feature>
<feature type="compositionally biased region" description="Polar residues" evidence="1">
    <location>
        <begin position="139"/>
        <end position="160"/>
    </location>
</feature>
<feature type="compositionally biased region" description="Low complexity" evidence="1">
    <location>
        <begin position="731"/>
        <end position="755"/>
    </location>
</feature>